<dbReference type="SUPFAM" id="SSF74653">
    <property type="entry name" value="TolA/TonB C-terminal domain"/>
    <property type="match status" value="1"/>
</dbReference>
<sequence length="295" mass="33139">MKNDFKSALVKSSALHIGIIVALVIGNWLKPSTPQVMEVTLNAPVRPEQKAVEAVSVDNKAVEKRINELKKQEADKKAAEAKRIRDLERRAANAKKKREEEARRIAKLEKERVRKEREKKKAEAAAREAKKKQQAEQKKAAEAKKKAEALAKKRKAEEERLKKAEAKRKADAEAARQKALAEKMMQEQLAAEAAARSRAKQAQVLSEVEKYTALIITKIQQNLLLEDSMKGKQCRLNLRLAFNGLVTQVEALSGDKQVCEASIRAVRRADTLPVSKDKAVFEKLKNINLTIKPDI</sequence>
<feature type="transmembrane region" description="Helical" evidence="2">
    <location>
        <begin position="12"/>
        <end position="29"/>
    </location>
</feature>
<dbReference type="RefSeq" id="WP_336434785.1">
    <property type="nucleotide sequence ID" value="NZ_JBAWKS010000001.1"/>
</dbReference>
<dbReference type="NCBIfam" id="TIGR02794">
    <property type="entry name" value="tolA_full"/>
    <property type="match status" value="1"/>
</dbReference>
<keyword evidence="2" id="KW-0812">Transmembrane</keyword>
<dbReference type="Gene3D" id="3.30.1150.10">
    <property type="match status" value="1"/>
</dbReference>
<evidence type="ECO:0000313" key="4">
    <source>
        <dbReference type="Proteomes" id="UP001382455"/>
    </source>
</evidence>
<dbReference type="Proteomes" id="UP001382455">
    <property type="component" value="Unassembled WGS sequence"/>
</dbReference>
<evidence type="ECO:0000313" key="3">
    <source>
        <dbReference type="EMBL" id="MEI4549115.1"/>
    </source>
</evidence>
<keyword evidence="4" id="KW-1185">Reference proteome</keyword>
<keyword evidence="2" id="KW-1133">Transmembrane helix</keyword>
<proteinExistence type="predicted"/>
<dbReference type="InterPro" id="IPR014161">
    <property type="entry name" value="Tol-Pal_TolA"/>
</dbReference>
<evidence type="ECO:0000256" key="1">
    <source>
        <dbReference type="SAM" id="MobiDB-lite"/>
    </source>
</evidence>
<evidence type="ECO:0000256" key="2">
    <source>
        <dbReference type="SAM" id="Phobius"/>
    </source>
</evidence>
<dbReference type="EMBL" id="JBAWKS010000001">
    <property type="protein sequence ID" value="MEI4549115.1"/>
    <property type="molecule type" value="Genomic_DNA"/>
</dbReference>
<gene>
    <name evidence="3" type="primary">tolA</name>
    <name evidence="3" type="ORF">WAE96_05240</name>
</gene>
<dbReference type="Pfam" id="PF06519">
    <property type="entry name" value="TolA"/>
    <property type="match status" value="1"/>
</dbReference>
<reference evidence="3 4" key="1">
    <citation type="submission" date="2023-12" db="EMBL/GenBank/DDBJ databases">
        <title>Friends and Foes: Symbiotic and Algicidal bacterial influence on Karenia brevis blooms.</title>
        <authorList>
            <person name="Fei C."/>
            <person name="Mohamed A.R."/>
            <person name="Booker A."/>
            <person name="Arshad M."/>
            <person name="Klass S."/>
            <person name="Ahn S."/>
            <person name="Gilbert P.M."/>
            <person name="Heil C.A."/>
            <person name="Martinez J.M."/>
            <person name="Amin S.A."/>
        </authorList>
    </citation>
    <scope>NUCLEOTIDE SEQUENCE [LARGE SCALE GENOMIC DNA]</scope>
    <source>
        <strain evidence="3 4">CE15</strain>
    </source>
</reference>
<keyword evidence="2" id="KW-0472">Membrane</keyword>
<feature type="region of interest" description="Disordered" evidence="1">
    <location>
        <begin position="112"/>
        <end position="175"/>
    </location>
</feature>
<protein>
    <submittedName>
        <fullName evidence="3">Cell envelope integrity protein TolA</fullName>
    </submittedName>
</protein>
<accession>A0ABU8EQP3</accession>
<organism evidence="3 4">
    <name type="scientific">Pseudoalteromonas spongiae</name>
    <dbReference type="NCBI Taxonomy" id="298657"/>
    <lineage>
        <taxon>Bacteria</taxon>
        <taxon>Pseudomonadati</taxon>
        <taxon>Pseudomonadota</taxon>
        <taxon>Gammaproteobacteria</taxon>
        <taxon>Alteromonadales</taxon>
        <taxon>Pseudoalteromonadaceae</taxon>
        <taxon>Pseudoalteromonas</taxon>
    </lineage>
</organism>
<name>A0ABU8EQP3_9GAMM</name>
<comment type="caution">
    <text evidence="3">The sequence shown here is derived from an EMBL/GenBank/DDBJ whole genome shotgun (WGS) entry which is preliminary data.</text>
</comment>